<proteinExistence type="inferred from homology"/>
<dbReference type="EC" id="3.1.-.-" evidence="6"/>
<evidence type="ECO:0000313" key="9">
    <source>
        <dbReference type="Proteomes" id="UP000316541"/>
    </source>
</evidence>
<gene>
    <name evidence="8" type="primary">vsr</name>
    <name evidence="8" type="ORF">FLX08_29715</name>
</gene>
<keyword evidence="4 6" id="KW-0378">Hydrolase</keyword>
<keyword evidence="2 6" id="KW-0255">Endonuclease</keyword>
<dbReference type="EMBL" id="VIRM01000047">
    <property type="protein sequence ID" value="TQS17366.1"/>
    <property type="molecule type" value="Genomic_DNA"/>
</dbReference>
<organism evidence="8 9">
    <name type="scientific">Microbispora hainanensis</name>
    <dbReference type="NCBI Taxonomy" id="568844"/>
    <lineage>
        <taxon>Bacteria</taxon>
        <taxon>Bacillati</taxon>
        <taxon>Actinomycetota</taxon>
        <taxon>Actinomycetes</taxon>
        <taxon>Streptosporangiales</taxon>
        <taxon>Streptosporangiaceae</taxon>
        <taxon>Microbispora</taxon>
    </lineage>
</organism>
<dbReference type="Pfam" id="PF03852">
    <property type="entry name" value="Vsr"/>
    <property type="match status" value="1"/>
</dbReference>
<name>A0A544YKV5_9ACTN</name>
<evidence type="ECO:0000256" key="7">
    <source>
        <dbReference type="SAM" id="MobiDB-lite"/>
    </source>
</evidence>
<dbReference type="InterPro" id="IPR011335">
    <property type="entry name" value="Restrct_endonuc-II-like"/>
</dbReference>
<evidence type="ECO:0000256" key="3">
    <source>
        <dbReference type="ARBA" id="ARBA00022763"/>
    </source>
</evidence>
<evidence type="ECO:0000256" key="2">
    <source>
        <dbReference type="ARBA" id="ARBA00022759"/>
    </source>
</evidence>
<keyword evidence="3 6" id="KW-0227">DNA damage</keyword>
<dbReference type="GO" id="GO:0004519">
    <property type="term" value="F:endonuclease activity"/>
    <property type="evidence" value="ECO:0007669"/>
    <property type="project" value="UniProtKB-KW"/>
</dbReference>
<evidence type="ECO:0000256" key="6">
    <source>
        <dbReference type="PIRNR" id="PIRNR018267"/>
    </source>
</evidence>
<protein>
    <recommendedName>
        <fullName evidence="6">Very short patch repair endonuclease</fullName>
        <ecNumber evidence="6">3.1.-.-</ecNumber>
    </recommendedName>
</protein>
<feature type="region of interest" description="Disordered" evidence="7">
    <location>
        <begin position="1"/>
        <end position="36"/>
    </location>
</feature>
<dbReference type="SUPFAM" id="SSF52980">
    <property type="entry name" value="Restriction endonuclease-like"/>
    <property type="match status" value="1"/>
</dbReference>
<dbReference type="NCBIfam" id="TIGR00632">
    <property type="entry name" value="vsr"/>
    <property type="match status" value="1"/>
</dbReference>
<comment type="caution">
    <text evidence="8">The sequence shown here is derived from an EMBL/GenBank/DDBJ whole genome shotgun (WGS) entry which is preliminary data.</text>
</comment>
<dbReference type="GO" id="GO:0016787">
    <property type="term" value="F:hydrolase activity"/>
    <property type="evidence" value="ECO:0007669"/>
    <property type="project" value="UniProtKB-KW"/>
</dbReference>
<evidence type="ECO:0000256" key="5">
    <source>
        <dbReference type="ARBA" id="ARBA00023204"/>
    </source>
</evidence>
<keyword evidence="1 6" id="KW-0540">Nuclease</keyword>
<evidence type="ECO:0000256" key="4">
    <source>
        <dbReference type="ARBA" id="ARBA00022801"/>
    </source>
</evidence>
<sequence>MSDEARKKAHARGLYPAPLNEGRSRNMRANRRADTKPEVALRSALHRLGYRYRKDLRLDLGDVRVRPDIVFTGRKLAVFVDGCFWHVCPEHGRQPTTNEWYWAPKLRRNVERDRAADAALTAAGWQVVRLWEHESLPAAVETVVAALNSETEHMDDDRACD</sequence>
<comment type="function">
    <text evidence="6">May nick specific sequences that contain T:G mispairs resulting from m5C-deamination.</text>
</comment>
<evidence type="ECO:0000256" key="1">
    <source>
        <dbReference type="ARBA" id="ARBA00022722"/>
    </source>
</evidence>
<reference evidence="8 9" key="1">
    <citation type="submission" date="2019-07" db="EMBL/GenBank/DDBJ databases">
        <title>Microbispora hainanensis DSM 45428.</title>
        <authorList>
            <person name="Thawai C."/>
        </authorList>
    </citation>
    <scope>NUCLEOTIDE SEQUENCE [LARGE SCALE GENOMIC DNA]</scope>
    <source>
        <strain evidence="8 9">DSM 45428</strain>
    </source>
</reference>
<dbReference type="AlphaFoldDB" id="A0A544YKV5"/>
<dbReference type="PIRSF" id="PIRSF018267">
    <property type="entry name" value="VSR_endonuc"/>
    <property type="match status" value="1"/>
</dbReference>
<keyword evidence="5 6" id="KW-0234">DNA repair</keyword>
<dbReference type="Gene3D" id="3.40.960.10">
    <property type="entry name" value="VSR Endonuclease"/>
    <property type="match status" value="1"/>
</dbReference>
<comment type="similarity">
    <text evidence="6">Belongs to the vsr family.</text>
</comment>
<dbReference type="InterPro" id="IPR004603">
    <property type="entry name" value="DNA_mismatch_endonuc_vsr"/>
</dbReference>
<dbReference type="Proteomes" id="UP000316541">
    <property type="component" value="Unassembled WGS sequence"/>
</dbReference>
<accession>A0A544YKV5</accession>
<evidence type="ECO:0000313" key="8">
    <source>
        <dbReference type="EMBL" id="TQS17366.1"/>
    </source>
</evidence>
<dbReference type="CDD" id="cd00221">
    <property type="entry name" value="Vsr"/>
    <property type="match status" value="1"/>
</dbReference>
<dbReference type="GO" id="GO:0006298">
    <property type="term" value="P:mismatch repair"/>
    <property type="evidence" value="ECO:0007669"/>
    <property type="project" value="UniProtKB-UniRule"/>
</dbReference>